<dbReference type="Pfam" id="PF14309">
    <property type="entry name" value="DUF4378"/>
    <property type="match status" value="1"/>
</dbReference>
<dbReference type="AlphaFoldDB" id="A0A6J1JAT7"/>
<dbReference type="KEGG" id="cmax:111485116"/>
<evidence type="ECO:0000313" key="5">
    <source>
        <dbReference type="RefSeq" id="XP_022987608.1"/>
    </source>
</evidence>
<accession>A0A6J1JAT7</accession>
<feature type="compositionally biased region" description="Basic residues" evidence="1">
    <location>
        <begin position="385"/>
        <end position="395"/>
    </location>
</feature>
<dbReference type="PANTHER" id="PTHR34282:SF2">
    <property type="entry name" value="DUF3741 DOMAIN-CONTAINING PROTEIN"/>
    <property type="match status" value="1"/>
</dbReference>
<organism evidence="3 4">
    <name type="scientific">Cucurbita maxima</name>
    <name type="common">Pumpkin</name>
    <name type="synonym">Winter squash</name>
    <dbReference type="NCBI Taxonomy" id="3661"/>
    <lineage>
        <taxon>Eukaryota</taxon>
        <taxon>Viridiplantae</taxon>
        <taxon>Streptophyta</taxon>
        <taxon>Embryophyta</taxon>
        <taxon>Tracheophyta</taxon>
        <taxon>Spermatophyta</taxon>
        <taxon>Magnoliopsida</taxon>
        <taxon>eudicotyledons</taxon>
        <taxon>Gunneridae</taxon>
        <taxon>Pentapetalae</taxon>
        <taxon>rosids</taxon>
        <taxon>fabids</taxon>
        <taxon>Cucurbitales</taxon>
        <taxon>Cucurbitaceae</taxon>
        <taxon>Cucurbiteae</taxon>
        <taxon>Cucurbita</taxon>
    </lineage>
</organism>
<feature type="region of interest" description="Disordered" evidence="1">
    <location>
        <begin position="432"/>
        <end position="494"/>
    </location>
</feature>
<evidence type="ECO:0000256" key="1">
    <source>
        <dbReference type="SAM" id="MobiDB-lite"/>
    </source>
</evidence>
<feature type="domain" description="DUF4378" evidence="2">
    <location>
        <begin position="651"/>
        <end position="776"/>
    </location>
</feature>
<evidence type="ECO:0000313" key="3">
    <source>
        <dbReference type="Proteomes" id="UP000504608"/>
    </source>
</evidence>
<feature type="compositionally biased region" description="Basic and acidic residues" evidence="1">
    <location>
        <begin position="435"/>
        <end position="450"/>
    </location>
</feature>
<feature type="compositionally biased region" description="Basic and acidic residues" evidence="1">
    <location>
        <begin position="396"/>
        <end position="409"/>
    </location>
</feature>
<dbReference type="OrthoDB" id="1079501at2759"/>
<dbReference type="GeneID" id="111485116"/>
<reference evidence="4 5" key="1">
    <citation type="submission" date="2025-04" db="UniProtKB">
        <authorList>
            <consortium name="RefSeq"/>
        </authorList>
    </citation>
    <scope>IDENTIFICATION</scope>
    <source>
        <tissue evidence="4 5">Young leaves</tissue>
    </source>
</reference>
<dbReference type="InterPro" id="IPR025486">
    <property type="entry name" value="DUF4378"/>
</dbReference>
<dbReference type="Proteomes" id="UP000504608">
    <property type="component" value="Unplaced"/>
</dbReference>
<dbReference type="RefSeq" id="XP_022987607.1">
    <property type="nucleotide sequence ID" value="XM_023131839.1"/>
</dbReference>
<sequence length="779" mass="87700">MPLDGVKSVVYRSFITCDDPKGVVDCNIFKISKVKSKNLEPKVRGRRRSRNPNKVLVSQVEKEELISNEKDGQSSLPFMEVCQGAEKLNHMVGSWSNGMRSDRKTEEIAEELLEGTSSLRESLIMLAKLQETSNESVQLKTTYRKSFSCHLEDESFPVEVQRSKLSIHGSSRNGPDEVKKVIRDNLVRRDTKRNVAVGEESCFHDINFDSGSEIPSTSSSKSSLISDNVNCCHVSTSGQKNLKRNNLIAKLMGLEEISSRSLQTNPKAGTFRDILEKMPFNRLIESDPDKEFKLPDSHSYNHYGSKQRLENVLPIVLIKHKPLPPNVFKEHRAHVSSNKDVFNQQATIRSMKKKELWGFDRFDIHRGSLSSDKLCRRQEAEGKMPKHKEVKKLRKGTVDAKKKAAEKLKRCSPMSDMPHEKEPIHKKILTSKKLTTKEKVMSRPQHEEKVSSTNPRKNRTHKQRSSIPDSTPGRAVKPISNDRDCQKKEVAVPARSEVNSFTHMVEAKKDHDNTDTNESANLPINQHSATLMALTSIESEIDKCDTKIIECCKESPSSHSLLSPKLEINTSIVEAIDPNSHTETDIEINTSIIEDIDPNSHTETDIESCDQGINLKALLLRSSSFLFHVGELFDLNLNGRTMVQAASRCNDPEEAPNTKPFIDCAIEILKRKGHDELQVANSLLLGDGCKTKTEISVEKLVKEVSDDIDTLTSYQTIQGGNVVVDTVYAVLSRDLWCKEVMNGMWGFGWKNGSSRSEREEVVNDIEKLILSGLIEESFT</sequence>
<dbReference type="PANTHER" id="PTHR34282">
    <property type="entry name" value="OS01G0228800 PROTEIN-RELATED"/>
    <property type="match status" value="1"/>
</dbReference>
<name>A0A6J1JAT7_CUCMA</name>
<gene>
    <name evidence="4 5" type="primary">LOC111485116</name>
</gene>
<keyword evidence="3" id="KW-1185">Reference proteome</keyword>
<dbReference type="RefSeq" id="XP_022987608.1">
    <property type="nucleotide sequence ID" value="XM_023131840.1"/>
</dbReference>
<evidence type="ECO:0000313" key="4">
    <source>
        <dbReference type="RefSeq" id="XP_022987607.1"/>
    </source>
</evidence>
<feature type="region of interest" description="Disordered" evidence="1">
    <location>
        <begin position="379"/>
        <end position="420"/>
    </location>
</feature>
<evidence type="ECO:0000259" key="2">
    <source>
        <dbReference type="Pfam" id="PF14309"/>
    </source>
</evidence>
<feature type="compositionally biased region" description="Basic and acidic residues" evidence="1">
    <location>
        <begin position="480"/>
        <end position="490"/>
    </location>
</feature>
<proteinExistence type="predicted"/>
<protein>
    <submittedName>
        <fullName evidence="4 5">Uncharacterized protein LOC111485116 isoform X1</fullName>
    </submittedName>
</protein>